<feature type="compositionally biased region" description="Low complexity" evidence="1">
    <location>
        <begin position="192"/>
        <end position="205"/>
    </location>
</feature>
<dbReference type="InterPro" id="IPR032109">
    <property type="entry name" value="Big_3_5"/>
</dbReference>
<evidence type="ECO:0000256" key="2">
    <source>
        <dbReference type="SAM" id="SignalP"/>
    </source>
</evidence>
<evidence type="ECO:0000256" key="1">
    <source>
        <dbReference type="SAM" id="MobiDB-lite"/>
    </source>
</evidence>
<feature type="chain" id="PRO_5046551092" evidence="2">
    <location>
        <begin position="35"/>
        <end position="1171"/>
    </location>
</feature>
<evidence type="ECO:0000259" key="3">
    <source>
        <dbReference type="Pfam" id="PF16640"/>
    </source>
</evidence>
<name>A0ABU4HL71_9ACTN</name>
<feature type="signal peptide" evidence="2">
    <location>
        <begin position="1"/>
        <end position="34"/>
    </location>
</feature>
<dbReference type="EMBL" id="JAWSTH010000012">
    <property type="protein sequence ID" value="MDW5594063.1"/>
    <property type="molecule type" value="Genomic_DNA"/>
</dbReference>
<proteinExistence type="predicted"/>
<keyword evidence="2" id="KW-0732">Signal</keyword>
<protein>
    <submittedName>
        <fullName evidence="4">Ig-like domain repeat protein</fullName>
    </submittedName>
</protein>
<dbReference type="Gene3D" id="2.60.40.10">
    <property type="entry name" value="Immunoglobulins"/>
    <property type="match status" value="6"/>
</dbReference>
<feature type="domain" description="Bacterial Ig-like" evidence="3">
    <location>
        <begin position="573"/>
        <end position="658"/>
    </location>
</feature>
<feature type="region of interest" description="Disordered" evidence="1">
    <location>
        <begin position="163"/>
        <end position="275"/>
    </location>
</feature>
<keyword evidence="5" id="KW-1185">Reference proteome</keyword>
<accession>A0ABU4HL71</accession>
<organism evidence="4 5">
    <name type="scientific">Conexibacter stalactiti</name>
    <dbReference type="NCBI Taxonomy" id="1940611"/>
    <lineage>
        <taxon>Bacteria</taxon>
        <taxon>Bacillati</taxon>
        <taxon>Actinomycetota</taxon>
        <taxon>Thermoleophilia</taxon>
        <taxon>Solirubrobacterales</taxon>
        <taxon>Conexibacteraceae</taxon>
        <taxon>Conexibacter</taxon>
    </lineage>
</organism>
<feature type="compositionally biased region" description="Gly residues" evidence="1">
    <location>
        <begin position="175"/>
        <end position="191"/>
    </location>
</feature>
<dbReference type="InterPro" id="IPR006311">
    <property type="entry name" value="TAT_signal"/>
</dbReference>
<dbReference type="InterPro" id="IPR008964">
    <property type="entry name" value="Invasin/intimin_cell_adhesion"/>
</dbReference>
<feature type="domain" description="Bacterial Ig-like" evidence="3">
    <location>
        <begin position="669"/>
        <end position="755"/>
    </location>
</feature>
<feature type="domain" description="Bacterial Ig-like" evidence="3">
    <location>
        <begin position="770"/>
        <end position="854"/>
    </location>
</feature>
<dbReference type="Pfam" id="PF16640">
    <property type="entry name" value="Big_3_5"/>
    <property type="match status" value="3"/>
</dbReference>
<evidence type="ECO:0000313" key="5">
    <source>
        <dbReference type="Proteomes" id="UP001284601"/>
    </source>
</evidence>
<dbReference type="SUPFAM" id="SSF49373">
    <property type="entry name" value="Invasin/intimin cell-adhesion fragments"/>
    <property type="match status" value="1"/>
</dbReference>
<gene>
    <name evidence="4" type="ORF">R7226_06940</name>
</gene>
<dbReference type="InterPro" id="IPR013783">
    <property type="entry name" value="Ig-like_fold"/>
</dbReference>
<comment type="caution">
    <text evidence="4">The sequence shown here is derived from an EMBL/GenBank/DDBJ whole genome shotgun (WGS) entry which is preliminary data.</text>
</comment>
<feature type="compositionally biased region" description="Gly residues" evidence="1">
    <location>
        <begin position="238"/>
        <end position="255"/>
    </location>
</feature>
<evidence type="ECO:0000313" key="4">
    <source>
        <dbReference type="EMBL" id="MDW5594063.1"/>
    </source>
</evidence>
<reference evidence="4 5" key="2">
    <citation type="submission" date="2023-10" db="EMBL/GenBank/DDBJ databases">
        <authorList>
            <person name="Han X.F."/>
        </authorList>
    </citation>
    <scope>NUCLEOTIDE SEQUENCE [LARGE SCALE GENOMIC DNA]</scope>
    <source>
        <strain evidence="4 5">KCTC 39840</strain>
    </source>
</reference>
<dbReference type="Proteomes" id="UP001284601">
    <property type="component" value="Unassembled WGS sequence"/>
</dbReference>
<sequence length="1171" mass="114788">MSTLRRSRSRALPVTGALSALAALAAALPGTAAAAGICPDPPPASQTSQIFGYTGFTQQFAIPAFVDRVRFTVRGGHGGSSTGKTGAGGRPGIATGVVPVAGGSCLSVVVGGYDGGLGYGSGGAQGKGGPFAFDGNRGGGGSAFGPDGGAPLVVAGGGGGAGGNGLRWENQSDGLPGGAGGDGAGGRGAGSPQGSAGSQPPAAQSRKSEGNVFGLPQRGSGTNGGDSDRYGPFDCGLNSGGGGGGGGGMLGGGAGSRFDPTEDRIDPSWQNPDFPVTPDFARRAGAVRARAGGIVLAAVPGCADLTYGFGGGGGAGGDSFADPAVVDPAFTVDQGTCPADGGQFPACQGAVELDWSIDVKAVSAAGGSVQETTIGSRYPGLLQARVIAANDAPIPGLAVTFTLPASGASATFDDGGTNPRTVTVTTDAAGVATAPPLIAGTIAGAFSAIATVDGVAQPARYALTNDPAVTATSLSTVPGNPSVTGEQIRFLAQVAQSPSTAPTPAGTIVFEIDGQSVGQSVPLDADGAALSTPVRLAEGVTVTARYLSNGQFVGSSGTTTQRVIRAGTAIDVSSSANPSEDDDPVTFTADVNALAPGAGTPTGSVTFAVNGTPLGGPVELTDGSARSNAIALPSGTHDVTATYDGSPRYAPATADAVQSVGATATATELTADPRSPVVGQASLITVTVKPPSASPAAVPTGGVDVLVDGIVACDGVTLVAAQATCAVTAPELPGAHQITARYEPGSLDFSASRGALAQLVGQGRTTVTLEATPDPSVFGEPVRLHAQVAAAGAATGNPTGAVTFTVDGAPVGQPVPLRDGRADSVAIPALAAGPHVLLASYGGDASFFANAAGATQGVDPAATLGTIRSSDPGAALGRAPRFTMQLGIAPPALGTPGGNVQFSVNGRPYGPPVAVAAGATAVSAPVTGLRAGAHLVRASYLGIPGFTRVDAQLTQWIAAPGSPSAPARGSATPLPPVLTPRQVAAAERSPLLCTRSLAITAVSVSGKRVRLRGVAAADLAGTRIAIVRAGREVARPTVNATGGWSVVVARPRGLKATDVAYVATAGSTRSEPVSLSQPLRIVRVRDRGRGKVRIEATVSGAKSVRTATVERRIACGLMRQVARPRVGAAARAGGPRRIAVTVTRPRKGAGTAMLRIRVGAELVSLPVLLAP</sequence>
<reference evidence="5" key="1">
    <citation type="submission" date="2023-07" db="EMBL/GenBank/DDBJ databases">
        <title>Conexibacter stalactiti sp. nov., isolated from stalactites in a lava cave and emended description of the genus Conexibacter.</title>
        <authorList>
            <person name="Lee S.D."/>
        </authorList>
    </citation>
    <scope>NUCLEOTIDE SEQUENCE [LARGE SCALE GENOMIC DNA]</scope>
    <source>
        <strain evidence="5">KCTC 39840</strain>
    </source>
</reference>
<dbReference type="RefSeq" id="WP_318596321.1">
    <property type="nucleotide sequence ID" value="NZ_JAWSTH010000012.1"/>
</dbReference>
<dbReference type="PROSITE" id="PS51318">
    <property type="entry name" value="TAT"/>
    <property type="match status" value="1"/>
</dbReference>